<evidence type="ECO:0000256" key="2">
    <source>
        <dbReference type="ARBA" id="ARBA00037999"/>
    </source>
</evidence>
<dbReference type="Proteomes" id="UP000244890">
    <property type="component" value="Chromosome"/>
</dbReference>
<keyword evidence="6" id="KW-0032">Aminotransferase</keyword>
<accession>A0A2U8FET1</accession>
<sequence>MIPFLDLKKINHRFEAEFQKAFKEVLSSGWYIKGKQHNAFEKEFADYCGSKYAIGCANGLDALNLAIKAFGFGVGDEIIVPANTYIASILAITDNGCTPVLVEPNLQTYNIDVERIESAITSHTKAIMVVHLYGQVVAMERVWEIAKKYHLKIIEDCAQAHGAMYQGKRVGTLGDISGFSFYPGKNLGALGDGGAVCTNILDIAEKIKALGNYGSHIKYENLYAGLNSRLDELQAAFLNIKLKRLDADNNRRREVAKYYRQNINHCDIILPQCEDEEGHVWHLFVVRCGSRDRLQEYLRGRGIETLIHYPIPPHKQQAYKQYNHLSFPLTEQIHNEVLSLPISPVMNDEEVKVVVEAINGFRG</sequence>
<organism evidence="6 7">
    <name type="scientific">Helicobacter apodemus</name>
    <dbReference type="NCBI Taxonomy" id="135569"/>
    <lineage>
        <taxon>Bacteria</taxon>
        <taxon>Pseudomonadati</taxon>
        <taxon>Campylobacterota</taxon>
        <taxon>Epsilonproteobacteria</taxon>
        <taxon>Campylobacterales</taxon>
        <taxon>Helicobacteraceae</taxon>
        <taxon>Helicobacter</taxon>
    </lineage>
</organism>
<dbReference type="CDD" id="cd00616">
    <property type="entry name" value="AHBA_syn"/>
    <property type="match status" value="1"/>
</dbReference>
<evidence type="ECO:0000313" key="6">
    <source>
        <dbReference type="EMBL" id="AWI34729.1"/>
    </source>
</evidence>
<dbReference type="PANTHER" id="PTHR30244:SF36">
    <property type="entry name" value="3-OXO-GLUCOSE-6-PHOSPHATE:GLUTAMATE AMINOTRANSFERASE"/>
    <property type="match status" value="1"/>
</dbReference>
<dbReference type="GO" id="GO:0000271">
    <property type="term" value="P:polysaccharide biosynthetic process"/>
    <property type="evidence" value="ECO:0007669"/>
    <property type="project" value="TreeGrafter"/>
</dbReference>
<dbReference type="PANTHER" id="PTHR30244">
    <property type="entry name" value="TRANSAMINASE"/>
    <property type="match status" value="1"/>
</dbReference>
<dbReference type="InterPro" id="IPR015421">
    <property type="entry name" value="PyrdxlP-dep_Trfase_major"/>
</dbReference>
<dbReference type="EMBL" id="CP021886">
    <property type="protein sequence ID" value="AWI34729.1"/>
    <property type="molecule type" value="Genomic_DNA"/>
</dbReference>
<dbReference type="AlphaFoldDB" id="A0A2U8FET1"/>
<reference evidence="6 7" key="1">
    <citation type="submission" date="2017-06" db="EMBL/GenBank/DDBJ databases">
        <title>Complete genome of Helicobacter apodemus.</title>
        <authorList>
            <person name="Cho S."/>
        </authorList>
    </citation>
    <scope>NUCLEOTIDE SEQUENCE [LARGE SCALE GENOMIC DNA]</scope>
    <source>
        <strain evidence="7">SNUVETPUB-15-01</strain>
    </source>
</reference>
<feature type="modified residue" description="N6-(pyridoxal phosphate)lysine" evidence="4">
    <location>
        <position position="185"/>
    </location>
</feature>
<dbReference type="GO" id="GO:0030170">
    <property type="term" value="F:pyridoxal phosphate binding"/>
    <property type="evidence" value="ECO:0007669"/>
    <property type="project" value="TreeGrafter"/>
</dbReference>
<evidence type="ECO:0000313" key="7">
    <source>
        <dbReference type="Proteomes" id="UP000244890"/>
    </source>
</evidence>
<dbReference type="SUPFAM" id="SSF53383">
    <property type="entry name" value="PLP-dependent transferases"/>
    <property type="match status" value="1"/>
</dbReference>
<dbReference type="PIRSF" id="PIRSF000390">
    <property type="entry name" value="PLP_StrS"/>
    <property type="match status" value="1"/>
</dbReference>
<dbReference type="Gene3D" id="3.90.1150.10">
    <property type="entry name" value="Aspartate Aminotransferase, domain 1"/>
    <property type="match status" value="1"/>
</dbReference>
<evidence type="ECO:0000256" key="1">
    <source>
        <dbReference type="ARBA" id="ARBA00022898"/>
    </source>
</evidence>
<comment type="similarity">
    <text evidence="2 5">Belongs to the DegT/DnrJ/EryC1 family.</text>
</comment>
<dbReference type="InterPro" id="IPR015422">
    <property type="entry name" value="PyrdxlP-dep_Trfase_small"/>
</dbReference>
<proteinExistence type="inferred from homology"/>
<evidence type="ECO:0000256" key="3">
    <source>
        <dbReference type="PIRSR" id="PIRSR000390-1"/>
    </source>
</evidence>
<name>A0A2U8FET1_9HELI</name>
<keyword evidence="1 4" id="KW-0663">Pyridoxal phosphate</keyword>
<gene>
    <name evidence="6" type="ORF">CDV25_08090</name>
</gene>
<dbReference type="GO" id="GO:0008483">
    <property type="term" value="F:transaminase activity"/>
    <property type="evidence" value="ECO:0007669"/>
    <property type="project" value="UniProtKB-KW"/>
</dbReference>
<keyword evidence="6" id="KW-0808">Transferase</keyword>
<dbReference type="RefSeq" id="WP_108911520.1">
    <property type="nucleotide sequence ID" value="NZ_CP021886.1"/>
</dbReference>
<dbReference type="InterPro" id="IPR015424">
    <property type="entry name" value="PyrdxlP-dep_Trfase"/>
</dbReference>
<protein>
    <submittedName>
        <fullName evidence="6">Aminotransferase</fullName>
    </submittedName>
</protein>
<dbReference type="Pfam" id="PF01041">
    <property type="entry name" value="DegT_DnrJ_EryC1"/>
    <property type="match status" value="1"/>
</dbReference>
<feature type="active site" description="Proton acceptor" evidence="3">
    <location>
        <position position="185"/>
    </location>
</feature>
<evidence type="ECO:0000256" key="5">
    <source>
        <dbReference type="RuleBase" id="RU004508"/>
    </source>
</evidence>
<dbReference type="KEGG" id="had:CDV25_08090"/>
<dbReference type="OrthoDB" id="9766188at2"/>
<dbReference type="InterPro" id="IPR000653">
    <property type="entry name" value="DegT/StrS_aminotransferase"/>
</dbReference>
<dbReference type="Gene3D" id="3.40.640.10">
    <property type="entry name" value="Type I PLP-dependent aspartate aminotransferase-like (Major domain)"/>
    <property type="match status" value="1"/>
</dbReference>
<evidence type="ECO:0000256" key="4">
    <source>
        <dbReference type="PIRSR" id="PIRSR000390-2"/>
    </source>
</evidence>